<reference evidence="2" key="1">
    <citation type="submission" date="2022-03" db="EMBL/GenBank/DDBJ databases">
        <authorList>
            <person name="Tunstrom K."/>
        </authorList>
    </citation>
    <scope>NUCLEOTIDE SEQUENCE</scope>
</reference>
<name>A0AAU9VAZ5_EUPED</name>
<evidence type="ECO:0008006" key="4">
    <source>
        <dbReference type="Google" id="ProtNLM"/>
    </source>
</evidence>
<gene>
    <name evidence="2" type="ORF">EEDITHA_LOCUS23057</name>
</gene>
<organism evidence="2 3">
    <name type="scientific">Euphydryas editha</name>
    <name type="common">Edith's checkerspot</name>
    <dbReference type="NCBI Taxonomy" id="104508"/>
    <lineage>
        <taxon>Eukaryota</taxon>
        <taxon>Metazoa</taxon>
        <taxon>Ecdysozoa</taxon>
        <taxon>Arthropoda</taxon>
        <taxon>Hexapoda</taxon>
        <taxon>Insecta</taxon>
        <taxon>Pterygota</taxon>
        <taxon>Neoptera</taxon>
        <taxon>Endopterygota</taxon>
        <taxon>Lepidoptera</taxon>
        <taxon>Glossata</taxon>
        <taxon>Ditrysia</taxon>
        <taxon>Papilionoidea</taxon>
        <taxon>Nymphalidae</taxon>
        <taxon>Nymphalinae</taxon>
        <taxon>Euphydryas</taxon>
    </lineage>
</organism>
<feature type="region of interest" description="Disordered" evidence="1">
    <location>
        <begin position="38"/>
        <end position="66"/>
    </location>
</feature>
<proteinExistence type="predicted"/>
<comment type="caution">
    <text evidence="2">The sequence shown here is derived from an EMBL/GenBank/DDBJ whole genome shotgun (WGS) entry which is preliminary data.</text>
</comment>
<sequence length="111" mass="12761">MKANNIDNCDLSPLANIRKRTAEATGISERTVTTILKEEKELPSSSAGFTSPMKKRRKRNNKFDSDNMNLEIIRTTVQNFHIVEEQIPTLAKLRSVLREKIRSNGTHFVRY</sequence>
<dbReference type="EMBL" id="CAKOGL010000064">
    <property type="protein sequence ID" value="CAH2109197.1"/>
    <property type="molecule type" value="Genomic_DNA"/>
</dbReference>
<accession>A0AAU9VAZ5</accession>
<protein>
    <recommendedName>
        <fullName evidence="4">Transposase</fullName>
    </recommendedName>
</protein>
<evidence type="ECO:0000313" key="3">
    <source>
        <dbReference type="Proteomes" id="UP001153954"/>
    </source>
</evidence>
<dbReference type="Proteomes" id="UP001153954">
    <property type="component" value="Unassembled WGS sequence"/>
</dbReference>
<evidence type="ECO:0000313" key="2">
    <source>
        <dbReference type="EMBL" id="CAH2109197.1"/>
    </source>
</evidence>
<evidence type="ECO:0000256" key="1">
    <source>
        <dbReference type="SAM" id="MobiDB-lite"/>
    </source>
</evidence>
<keyword evidence="3" id="KW-1185">Reference proteome</keyword>
<dbReference type="AlphaFoldDB" id="A0AAU9VAZ5"/>